<reference evidence="2 3" key="1">
    <citation type="submission" date="2016-09" db="EMBL/GenBank/DDBJ databases">
        <title>Complete genome of Desulfosporosinus sp. OL.</title>
        <authorList>
            <person name="Mardanov A."/>
            <person name="Beletsky A."/>
            <person name="Panova A."/>
            <person name="Karnachuk O."/>
            <person name="Ravin N."/>
        </authorList>
    </citation>
    <scope>NUCLEOTIDE SEQUENCE [LARGE SCALE GENOMIC DNA]</scope>
    <source>
        <strain evidence="2 3">OL</strain>
    </source>
</reference>
<comment type="caution">
    <text evidence="2">The sequence shown here is derived from an EMBL/GenBank/DDBJ whole genome shotgun (WGS) entry which is preliminary data.</text>
</comment>
<evidence type="ECO:0000259" key="1">
    <source>
        <dbReference type="SMART" id="SM00966"/>
    </source>
</evidence>
<keyword evidence="3" id="KW-1185">Reference proteome</keyword>
<dbReference type="InterPro" id="IPR037914">
    <property type="entry name" value="SpoVT-AbrB_sf"/>
</dbReference>
<dbReference type="Proteomes" id="UP000186102">
    <property type="component" value="Unassembled WGS sequence"/>
</dbReference>
<dbReference type="SUPFAM" id="SSF89447">
    <property type="entry name" value="AbrB/MazE/MraZ-like"/>
    <property type="match status" value="1"/>
</dbReference>
<dbReference type="STRING" id="1888891.DSOL_4547"/>
<feature type="domain" description="SpoVT-AbrB" evidence="1">
    <location>
        <begin position="8"/>
        <end position="55"/>
    </location>
</feature>
<dbReference type="Pfam" id="PF04014">
    <property type="entry name" value="MazE_antitoxin"/>
    <property type="match status" value="1"/>
</dbReference>
<gene>
    <name evidence="2" type="ORF">DSOL_4547</name>
</gene>
<dbReference type="OrthoDB" id="9811597at2"/>
<name>A0A1Q8QJG7_9FIRM</name>
<organism evidence="2 3">
    <name type="scientific">Desulfosporosinus metallidurans</name>
    <dbReference type="NCBI Taxonomy" id="1888891"/>
    <lineage>
        <taxon>Bacteria</taxon>
        <taxon>Bacillati</taxon>
        <taxon>Bacillota</taxon>
        <taxon>Clostridia</taxon>
        <taxon>Eubacteriales</taxon>
        <taxon>Desulfitobacteriaceae</taxon>
        <taxon>Desulfosporosinus</taxon>
    </lineage>
</organism>
<dbReference type="Gene3D" id="2.10.260.10">
    <property type="match status" value="1"/>
</dbReference>
<dbReference type="RefSeq" id="WP_075366878.1">
    <property type="nucleotide sequence ID" value="NZ_MLBF01000057.1"/>
</dbReference>
<proteinExistence type="predicted"/>
<sequence>MAKQLLSGKLTSKGQLTIPVELRTLLSLKEGDRLAFVLDENERIIEVQPKIKKSIRGVMGALKSTSSIDVDEAIDQARTERAKEVAVGLKGLENE</sequence>
<dbReference type="InterPro" id="IPR007159">
    <property type="entry name" value="SpoVT-AbrB_dom"/>
</dbReference>
<evidence type="ECO:0000313" key="3">
    <source>
        <dbReference type="Proteomes" id="UP000186102"/>
    </source>
</evidence>
<accession>A0A1Q8QJG7</accession>
<dbReference type="EMBL" id="MLBF01000057">
    <property type="protein sequence ID" value="OLN27470.1"/>
    <property type="molecule type" value="Genomic_DNA"/>
</dbReference>
<dbReference type="AlphaFoldDB" id="A0A1Q8QJG7"/>
<evidence type="ECO:0000313" key="2">
    <source>
        <dbReference type="EMBL" id="OLN27470.1"/>
    </source>
</evidence>
<dbReference type="SMART" id="SM00966">
    <property type="entry name" value="SpoVT_AbrB"/>
    <property type="match status" value="1"/>
</dbReference>
<dbReference type="GO" id="GO:0003677">
    <property type="term" value="F:DNA binding"/>
    <property type="evidence" value="ECO:0007669"/>
    <property type="project" value="InterPro"/>
</dbReference>
<dbReference type="NCBIfam" id="TIGR01439">
    <property type="entry name" value="lp_hng_hel_AbrB"/>
    <property type="match status" value="1"/>
</dbReference>
<protein>
    <recommendedName>
        <fullName evidence="1">SpoVT-AbrB domain-containing protein</fullName>
    </recommendedName>
</protein>